<dbReference type="SMART" id="SM00244">
    <property type="entry name" value="PHB"/>
    <property type="match status" value="1"/>
</dbReference>
<accession>D7E5W7</accession>
<evidence type="ECO:0000256" key="2">
    <source>
        <dbReference type="ARBA" id="ARBA00008164"/>
    </source>
</evidence>
<dbReference type="EMBL" id="CP002069">
    <property type="protein sequence ID" value="ADI72989.1"/>
    <property type="molecule type" value="Genomic_DNA"/>
</dbReference>
<dbReference type="KEGG" id="mev:Metev_0057"/>
<dbReference type="Proteomes" id="UP000000391">
    <property type="component" value="Chromosome"/>
</dbReference>
<feature type="domain" description="Band 7" evidence="7">
    <location>
        <begin position="20"/>
        <end position="177"/>
    </location>
</feature>
<dbReference type="InterPro" id="IPR036013">
    <property type="entry name" value="Band_7/SPFH_dom_sf"/>
</dbReference>
<evidence type="ECO:0000259" key="7">
    <source>
        <dbReference type="SMART" id="SM00244"/>
    </source>
</evidence>
<evidence type="ECO:0000313" key="9">
    <source>
        <dbReference type="Proteomes" id="UP000000391"/>
    </source>
</evidence>
<evidence type="ECO:0000256" key="5">
    <source>
        <dbReference type="SAM" id="MobiDB-lite"/>
    </source>
</evidence>
<dbReference type="HOGENOM" id="CLU_024949_3_3_2"/>
<keyword evidence="6" id="KW-0472">Membrane</keyword>
<evidence type="ECO:0000256" key="1">
    <source>
        <dbReference type="ARBA" id="ARBA00004167"/>
    </source>
</evidence>
<dbReference type="STRING" id="644295.Metev_0057"/>
<dbReference type="GeneID" id="9345668"/>
<comment type="similarity">
    <text evidence="2">Belongs to the band 7/mec-2 family.</text>
</comment>
<dbReference type="InterPro" id="IPR001107">
    <property type="entry name" value="Band_7"/>
</dbReference>
<organism evidence="8 9">
    <name type="scientific">Methanohalobium evestigatum (strain ATCC BAA-1072 / DSM 3721 / NBRC 107634 / OCM 161 / Z-7303)</name>
    <dbReference type="NCBI Taxonomy" id="644295"/>
    <lineage>
        <taxon>Archaea</taxon>
        <taxon>Methanobacteriati</taxon>
        <taxon>Methanobacteriota</taxon>
        <taxon>Stenosarchaea group</taxon>
        <taxon>Methanomicrobia</taxon>
        <taxon>Methanosarcinales</taxon>
        <taxon>Methanosarcinaceae</taxon>
        <taxon>Methanohalobium</taxon>
    </lineage>
</organism>
<dbReference type="FunFam" id="3.30.479.30:FF:000004">
    <property type="entry name" value="Putative membrane protease family, stomatin"/>
    <property type="match status" value="1"/>
</dbReference>
<comment type="subcellular location">
    <subcellularLocation>
        <location evidence="1">Membrane</location>
        <topology evidence="1">Single-pass membrane protein</topology>
    </subcellularLocation>
</comment>
<evidence type="ECO:0000256" key="4">
    <source>
        <dbReference type="ARBA" id="ARBA00022989"/>
    </source>
</evidence>
<dbReference type="SUPFAM" id="SSF117892">
    <property type="entry name" value="Band 7/SPFH domain"/>
    <property type="match status" value="1"/>
</dbReference>
<proteinExistence type="inferred from homology"/>
<dbReference type="AlphaFoldDB" id="D7E5W7"/>
<keyword evidence="9" id="KW-1185">Reference proteome</keyword>
<evidence type="ECO:0000256" key="6">
    <source>
        <dbReference type="SAM" id="Phobius"/>
    </source>
</evidence>
<dbReference type="PRINTS" id="PR00721">
    <property type="entry name" value="STOMATIN"/>
</dbReference>
<dbReference type="RefSeq" id="WP_013193557.1">
    <property type="nucleotide sequence ID" value="NC_014253.1"/>
</dbReference>
<keyword evidence="3 6" id="KW-0812">Transmembrane</keyword>
<keyword evidence="4 6" id="KW-1133">Transmembrane helix</keyword>
<dbReference type="Gene3D" id="3.30.479.30">
    <property type="entry name" value="Band 7 domain"/>
    <property type="match status" value="1"/>
</dbReference>
<dbReference type="PANTHER" id="PTHR10264">
    <property type="entry name" value="BAND 7 PROTEIN-RELATED"/>
    <property type="match status" value="1"/>
</dbReference>
<dbReference type="InterPro" id="IPR001972">
    <property type="entry name" value="Stomatin_HflK_fam"/>
</dbReference>
<dbReference type="OrthoDB" id="10752at2157"/>
<dbReference type="GO" id="GO:0098552">
    <property type="term" value="C:side of membrane"/>
    <property type="evidence" value="ECO:0007669"/>
    <property type="project" value="UniProtKB-ARBA"/>
</dbReference>
<name>D7E5W7_METEZ</name>
<feature type="transmembrane region" description="Helical" evidence="6">
    <location>
        <begin position="6"/>
        <end position="25"/>
    </location>
</feature>
<dbReference type="CDD" id="cd08826">
    <property type="entry name" value="SPFH_eoslipins_u1"/>
    <property type="match status" value="1"/>
</dbReference>
<reference evidence="8 9" key="1">
    <citation type="submission" date="2010-06" db="EMBL/GenBank/DDBJ databases">
        <title>Complete sequence chromosome of Methanohalobium evestigatum Z-7303.</title>
        <authorList>
            <consortium name="US DOE Joint Genome Institute"/>
            <person name="Lucas S."/>
            <person name="Copeland A."/>
            <person name="Lapidus A."/>
            <person name="Cheng J.-F."/>
            <person name="Bruce D."/>
            <person name="Goodwin L."/>
            <person name="Pitluck S."/>
            <person name="Saunders E."/>
            <person name="Detter J.C."/>
            <person name="Han C."/>
            <person name="Tapia R."/>
            <person name="Land M."/>
            <person name="Hauser L."/>
            <person name="Kyrpides N."/>
            <person name="Mikhailova N."/>
            <person name="Sieprawska-Lupa M."/>
            <person name="Whitman W.B."/>
            <person name="Anderson I."/>
            <person name="Woyke T."/>
        </authorList>
    </citation>
    <scope>NUCLEOTIDE SEQUENCE [LARGE SCALE GENOMIC DNA]</scope>
    <source>
        <strain evidence="9">ATCC BAA-1072 / DSM 3721 / NBRC 107634 / OCM 161 / Z-7303</strain>
    </source>
</reference>
<dbReference type="InterPro" id="IPR043202">
    <property type="entry name" value="Band-7_stomatin-like"/>
</dbReference>
<evidence type="ECO:0000256" key="3">
    <source>
        <dbReference type="ARBA" id="ARBA00022692"/>
    </source>
</evidence>
<gene>
    <name evidence="8" type="ordered locus">Metev_0057</name>
</gene>
<evidence type="ECO:0000313" key="8">
    <source>
        <dbReference type="EMBL" id="ADI72989.1"/>
    </source>
</evidence>
<feature type="region of interest" description="Disordered" evidence="5">
    <location>
        <begin position="254"/>
        <end position="298"/>
    </location>
</feature>
<feature type="compositionally biased region" description="Polar residues" evidence="5">
    <location>
        <begin position="256"/>
        <end position="266"/>
    </location>
</feature>
<dbReference type="GO" id="GO:0005886">
    <property type="term" value="C:plasma membrane"/>
    <property type="evidence" value="ECO:0007669"/>
    <property type="project" value="InterPro"/>
</dbReference>
<protein>
    <submittedName>
        <fullName evidence="8">Band 7 protein</fullName>
    </submittedName>
</protein>
<feature type="compositionally biased region" description="Basic and acidic residues" evidence="5">
    <location>
        <begin position="268"/>
        <end position="298"/>
    </location>
</feature>
<sequence length="298" mass="33278">MVDYTILIPAIIVVLIILSQAIKIVKEYERVVVFRLGRFLGEKGPGLFIIIPIVDTVVKVDLRVVTIDVPKQAVITLDNVTIDVDAVVYYRVTSPGDAVTAVENYKYATAMLSQTTLRDILGQVEFDDVLSKRDEINQKIQNVLDSLTDPWGIKVTNVTIRDVVLPESMYRAIARQAEAEREKRARTILADGEFKAAQKNRDAGELYQEMPAGLKLRELQTYAEISREKNMIVVTDTTNVDTGKIAALSNAVVKGSSGQKEQYKSSTPRREETQPKSETRIDELVESSKQESGEMGEK</sequence>
<dbReference type="Pfam" id="PF01145">
    <property type="entry name" value="Band_7"/>
    <property type="match status" value="1"/>
</dbReference>
<dbReference type="Gene3D" id="6.10.250.2090">
    <property type="match status" value="1"/>
</dbReference>
<dbReference type="PANTHER" id="PTHR10264:SF19">
    <property type="entry name" value="AT06885P-RELATED"/>
    <property type="match status" value="1"/>
</dbReference>